<sequence length="50" mass="5482">MPRIHLQGDAEAMHGFGEVPLSLMPLRAAGIVRSIAENASVESRQEHRDT</sequence>
<name>A0ABW2WWY9_9ACTN</name>
<proteinExistence type="predicted"/>
<dbReference type="Proteomes" id="UP001596915">
    <property type="component" value="Unassembled WGS sequence"/>
</dbReference>
<evidence type="ECO:0000313" key="2">
    <source>
        <dbReference type="Proteomes" id="UP001596915"/>
    </source>
</evidence>
<keyword evidence="2" id="KW-1185">Reference proteome</keyword>
<dbReference type="Gene3D" id="3.50.50.60">
    <property type="entry name" value="FAD/NAD(P)-binding domain"/>
    <property type="match status" value="1"/>
</dbReference>
<reference evidence="2" key="1">
    <citation type="journal article" date="2019" name="Int. J. Syst. Evol. Microbiol.">
        <title>The Global Catalogue of Microorganisms (GCM) 10K type strain sequencing project: providing services to taxonomists for standard genome sequencing and annotation.</title>
        <authorList>
            <consortium name="The Broad Institute Genomics Platform"/>
            <consortium name="The Broad Institute Genome Sequencing Center for Infectious Disease"/>
            <person name="Wu L."/>
            <person name="Ma J."/>
        </authorList>
    </citation>
    <scope>NUCLEOTIDE SEQUENCE [LARGE SCALE GENOMIC DNA]</scope>
    <source>
        <strain evidence="2">JCM 12607</strain>
    </source>
</reference>
<organism evidence="1 2">
    <name type="scientific">Streptomyces sanglieri</name>
    <dbReference type="NCBI Taxonomy" id="193460"/>
    <lineage>
        <taxon>Bacteria</taxon>
        <taxon>Bacillati</taxon>
        <taxon>Actinomycetota</taxon>
        <taxon>Actinomycetes</taxon>
        <taxon>Kitasatosporales</taxon>
        <taxon>Streptomycetaceae</taxon>
        <taxon>Streptomyces</taxon>
    </lineage>
</organism>
<gene>
    <name evidence="1" type="ORF">ACFQ2K_23880</name>
</gene>
<comment type="caution">
    <text evidence="1">The sequence shown here is derived from an EMBL/GenBank/DDBJ whole genome shotgun (WGS) entry which is preliminary data.</text>
</comment>
<protein>
    <submittedName>
        <fullName evidence="1">Uncharacterized protein</fullName>
    </submittedName>
</protein>
<evidence type="ECO:0000313" key="1">
    <source>
        <dbReference type="EMBL" id="MFD0625333.1"/>
    </source>
</evidence>
<accession>A0ABW2WWY9</accession>
<dbReference type="InterPro" id="IPR036188">
    <property type="entry name" value="FAD/NAD-bd_sf"/>
</dbReference>
<dbReference type="EMBL" id="JBHTGL010000008">
    <property type="protein sequence ID" value="MFD0625333.1"/>
    <property type="molecule type" value="Genomic_DNA"/>
</dbReference>